<dbReference type="GO" id="GO:0016855">
    <property type="term" value="F:racemase and epimerase activity, acting on amino acids and derivatives"/>
    <property type="evidence" value="ECO:0007669"/>
    <property type="project" value="InterPro"/>
</dbReference>
<dbReference type="NCBIfam" id="NF007788">
    <property type="entry name" value="PRK10481.1"/>
    <property type="match status" value="1"/>
</dbReference>
<evidence type="ECO:0000313" key="1">
    <source>
        <dbReference type="EMBL" id="AUZ18221.1"/>
    </source>
</evidence>
<dbReference type="Pfam" id="PF07302">
    <property type="entry name" value="AroM"/>
    <property type="match status" value="1"/>
</dbReference>
<dbReference type="Gene3D" id="3.40.50.1860">
    <property type="match status" value="1"/>
</dbReference>
<dbReference type="Proteomes" id="UP000060602">
    <property type="component" value="Chromosome"/>
</dbReference>
<dbReference type="InterPro" id="IPR010843">
    <property type="entry name" value="Uncharacterised_AroM"/>
</dbReference>
<dbReference type="EMBL" id="CP014060">
    <property type="protein sequence ID" value="AUZ18221.1"/>
    <property type="molecule type" value="Genomic_DNA"/>
</dbReference>
<dbReference type="RefSeq" id="WP_104021763.1">
    <property type="nucleotide sequence ID" value="NZ_CP014060.2"/>
</dbReference>
<proteinExistence type="predicted"/>
<sequence>MSATAKLGTITIGQAPRPDITPILERHLPPGTACVHAGLLDGLARDEIERRYAPRAGQATLITRLLDGSSVVVDKAAMLALLRQKIAALEAQGCAFVLVLCTGAFDDLRAASAWLIEPDLIVSPTVAALAGARQVGVIVPLASQVASEAHKWHALQRAPLCAVASPYADDSESLVEAARELKRQGAQVLVLDCMGFVERHRAAAAAASGLPVLLSNAVIARLTAELLAGAD</sequence>
<organism evidence="1 2">
    <name type="scientific">Alcaligenes xylosoxydans xylosoxydans</name>
    <name type="common">Achromobacter xylosoxidans</name>
    <dbReference type="NCBI Taxonomy" id="85698"/>
    <lineage>
        <taxon>Bacteria</taxon>
        <taxon>Pseudomonadati</taxon>
        <taxon>Pseudomonadota</taxon>
        <taxon>Betaproteobacteria</taxon>
        <taxon>Burkholderiales</taxon>
        <taxon>Alcaligenaceae</taxon>
        <taxon>Achromobacter</taxon>
    </lineage>
</organism>
<accession>A0A2L0PU22</accession>
<protein>
    <recommendedName>
        <fullName evidence="3">AroM protein</fullName>
    </recommendedName>
</protein>
<gene>
    <name evidence="1" type="ORF">AL504_29495</name>
</gene>
<evidence type="ECO:0000313" key="2">
    <source>
        <dbReference type="Proteomes" id="UP000060602"/>
    </source>
</evidence>
<dbReference type="InterPro" id="IPR001920">
    <property type="entry name" value="Asp/Glu_race"/>
</dbReference>
<evidence type="ECO:0008006" key="3">
    <source>
        <dbReference type="Google" id="ProtNLM"/>
    </source>
</evidence>
<reference evidence="2" key="1">
    <citation type="submission" date="2015-12" db="EMBL/GenBank/DDBJ databases">
        <title>FDA dAtabase for Regulatory Grade micrObial Sequences (FDA-ARGOS): Supporting development and validation of Infectious Disease Dx tests.</title>
        <authorList>
            <person name="Case J."/>
            <person name="Tallon L."/>
            <person name="Sadzewicz L."/>
            <person name="Sengamalay N."/>
            <person name="Ott S."/>
            <person name="Godinez A."/>
            <person name="Nagaraj S."/>
            <person name="Nadendla S."/>
            <person name="Sichtig H."/>
        </authorList>
    </citation>
    <scope>NUCLEOTIDE SEQUENCE [LARGE SCALE GENOMIC DNA]</scope>
    <source>
        <strain evidence="2">FDAARGOS_147</strain>
    </source>
</reference>
<name>A0A2L0PU22_ALCXX</name>
<dbReference type="AlphaFoldDB" id="A0A2L0PU22"/>